<accession>A0A552U8E6</accession>
<keyword evidence="1" id="KW-0175">Coiled coil</keyword>
<dbReference type="Proteomes" id="UP000317894">
    <property type="component" value="Unassembled WGS sequence"/>
</dbReference>
<feature type="signal peptide" evidence="2">
    <location>
        <begin position="1"/>
        <end position="17"/>
    </location>
</feature>
<gene>
    <name evidence="3" type="ORF">FMM06_12180</name>
</gene>
<sequence length="485" mass="51633">MMLRAVLLLSVAAPALAQDPVAEAVAAAEARSAKRLEALEAKIGALEAEVASLRKNDTAAPPPVWTRGSPEFREPGSGGIFRLTGEAQFDFGYVENPGERVATTNLGYNGRARRIIIGAHGDLPGDFRYIIEFNLTGQAVDYEDVSLAWEPKGSPFSAKIGFHYPFVSLDILTSNKLISFSERAQINDALGQNGRRLGASFGLVDKSGTLRFNAGLFNSDINANFNNTNYLVSARGVWAPKALGGQLHLAANYQYRRFPVQSQGFLYQARPFAQISNVRFIGTAGASATGALSGGIAASGDQVFGVEAAGIFGPLHVVGEANYVKVDAIAPGEVLGNGRASTGQRLEGNPAFKAAYVEAGYWLTGETRGYARGRFDRTRVRNPVHKGGPGAFQLVGRVDHLDLTDRVGGTGAGIVNGVLNGGKQTGYLGGVNWWPTDNIRFSAQYTRAEIDGGPGAGQVEPLSPASLIDRDYGVDVFVTRAQFDF</sequence>
<dbReference type="Gene3D" id="2.40.160.10">
    <property type="entry name" value="Porin"/>
    <property type="match status" value="1"/>
</dbReference>
<evidence type="ECO:0000313" key="3">
    <source>
        <dbReference type="EMBL" id="TRW14459.1"/>
    </source>
</evidence>
<protein>
    <recommendedName>
        <fullName evidence="5">Porin</fullName>
    </recommendedName>
</protein>
<keyword evidence="4" id="KW-1185">Reference proteome</keyword>
<dbReference type="AlphaFoldDB" id="A0A552U8E6"/>
<organism evidence="3 4">
    <name type="scientific">Glacieibacterium frigidum</name>
    <dbReference type="NCBI Taxonomy" id="2593303"/>
    <lineage>
        <taxon>Bacteria</taxon>
        <taxon>Pseudomonadati</taxon>
        <taxon>Pseudomonadota</taxon>
        <taxon>Alphaproteobacteria</taxon>
        <taxon>Sphingomonadales</taxon>
        <taxon>Sphingosinicellaceae</taxon>
        <taxon>Glacieibacterium</taxon>
    </lineage>
</organism>
<dbReference type="RefSeq" id="WP_144237664.1">
    <property type="nucleotide sequence ID" value="NZ_VJWA01000002.1"/>
</dbReference>
<dbReference type="InterPro" id="IPR023614">
    <property type="entry name" value="Porin_dom_sf"/>
</dbReference>
<proteinExistence type="predicted"/>
<comment type="caution">
    <text evidence="3">The sequence shown here is derived from an EMBL/GenBank/DDBJ whole genome shotgun (WGS) entry which is preliminary data.</text>
</comment>
<keyword evidence="2" id="KW-0732">Signal</keyword>
<dbReference type="OrthoDB" id="9807854at2"/>
<dbReference type="SUPFAM" id="SSF56935">
    <property type="entry name" value="Porins"/>
    <property type="match status" value="1"/>
</dbReference>
<dbReference type="Pfam" id="PF07396">
    <property type="entry name" value="Porin_O_P"/>
    <property type="match status" value="1"/>
</dbReference>
<name>A0A552U8E6_9SPHN</name>
<dbReference type="EMBL" id="VJWA01000002">
    <property type="protein sequence ID" value="TRW14459.1"/>
    <property type="molecule type" value="Genomic_DNA"/>
</dbReference>
<reference evidence="3 4" key="1">
    <citation type="submission" date="2019-07" db="EMBL/GenBank/DDBJ databases">
        <title>Novel species isolated from glacier.</title>
        <authorList>
            <person name="Liu Q."/>
            <person name="Xin Y.-H."/>
        </authorList>
    </citation>
    <scope>NUCLEOTIDE SEQUENCE [LARGE SCALE GENOMIC DNA]</scope>
    <source>
        <strain evidence="3 4">LB1R16</strain>
    </source>
</reference>
<dbReference type="InterPro" id="IPR010870">
    <property type="entry name" value="Porin_O/P"/>
</dbReference>
<evidence type="ECO:0000256" key="2">
    <source>
        <dbReference type="SAM" id="SignalP"/>
    </source>
</evidence>
<evidence type="ECO:0000313" key="4">
    <source>
        <dbReference type="Proteomes" id="UP000317894"/>
    </source>
</evidence>
<feature type="chain" id="PRO_5022204187" description="Porin" evidence="2">
    <location>
        <begin position="18"/>
        <end position="485"/>
    </location>
</feature>
<evidence type="ECO:0000256" key="1">
    <source>
        <dbReference type="SAM" id="Coils"/>
    </source>
</evidence>
<feature type="coiled-coil region" evidence="1">
    <location>
        <begin position="29"/>
        <end position="56"/>
    </location>
</feature>
<evidence type="ECO:0008006" key="5">
    <source>
        <dbReference type="Google" id="ProtNLM"/>
    </source>
</evidence>